<organism evidence="6">
    <name type="scientific">Arabidopsis lyrata subsp. lyrata</name>
    <name type="common">Lyre-leaved rock-cress</name>
    <dbReference type="NCBI Taxonomy" id="81972"/>
    <lineage>
        <taxon>Eukaryota</taxon>
        <taxon>Viridiplantae</taxon>
        <taxon>Streptophyta</taxon>
        <taxon>Embryophyta</taxon>
        <taxon>Tracheophyta</taxon>
        <taxon>Spermatophyta</taxon>
        <taxon>Magnoliopsida</taxon>
        <taxon>eudicotyledons</taxon>
        <taxon>Gunneridae</taxon>
        <taxon>Pentapetalae</taxon>
        <taxon>rosids</taxon>
        <taxon>malvids</taxon>
        <taxon>Brassicales</taxon>
        <taxon>Brassicaceae</taxon>
        <taxon>Camelineae</taxon>
        <taxon>Arabidopsis</taxon>
    </lineage>
</organism>
<dbReference type="InterPro" id="IPR017862">
    <property type="entry name" value="SKI-int_prot_SKIP"/>
</dbReference>
<evidence type="ECO:0000259" key="4">
    <source>
        <dbReference type="Pfam" id="PF02731"/>
    </source>
</evidence>
<dbReference type="AlphaFoldDB" id="D7KGD9"/>
<reference evidence="6" key="1">
    <citation type="journal article" date="2011" name="Nat. Genet.">
        <title>The Arabidopsis lyrata genome sequence and the basis of rapid genome size change.</title>
        <authorList>
            <person name="Hu T.T."/>
            <person name="Pattyn P."/>
            <person name="Bakker E.G."/>
            <person name="Cao J."/>
            <person name="Cheng J.-F."/>
            <person name="Clark R.M."/>
            <person name="Fahlgren N."/>
            <person name="Fawcett J.A."/>
            <person name="Grimwood J."/>
            <person name="Gundlach H."/>
            <person name="Haberer G."/>
            <person name="Hollister J.D."/>
            <person name="Ossowski S."/>
            <person name="Ottilar R.P."/>
            <person name="Salamov A.A."/>
            <person name="Schneeberger K."/>
            <person name="Spannagl M."/>
            <person name="Wang X."/>
            <person name="Yang L."/>
            <person name="Nasrallah M.E."/>
            <person name="Bergelson J."/>
            <person name="Carrington J.C."/>
            <person name="Gaut B.S."/>
            <person name="Schmutz J."/>
            <person name="Mayer K.F.X."/>
            <person name="Van de Peer Y."/>
            <person name="Grigoriev I.V."/>
            <person name="Nordborg M."/>
            <person name="Weigel D."/>
            <person name="Guo Y.-L."/>
        </authorList>
    </citation>
    <scope>NUCLEOTIDE SEQUENCE [LARGE SCALE GENOMIC DNA]</scope>
    <source>
        <strain evidence="6">cv. MN47</strain>
    </source>
</reference>
<sequence>MRSLKNLPPPANSTTTTLRYSDHSINLSFIESDAEISSVKAVPIYPKRQGFCPRNFEDFGDGGAFPEILVAQWPLGMGSARPNKPESKVIPVTVDAHGNVVFDTIVKQNENLRKIVYSQHSDLIPKMLKSEGDVDEDEELQKDTTQETKAAIEKIVNAAQPNNVVKQLGDPKYIKYKPSLQQSVAFNSGARVRIVRVSDMPVDPLDLPKFRHKRVPKASGSSEIFPVMHSPPRAVTVKEQQDWKIPPCVSNWKNGKGYTIPLDQRVATDGRVLREGQVNDNFVKLSEAFDVAREKASEAVLMRLKVEREMAMKEKEGKEQELRNLAQKARSERIFAASESVDVPRGDYDYDHKRGMGKEEQIQREEIREERRRERQRERRMEAKNSKITRDRNRDVGEKVALGMAFTGGRGGDVMYDQRLFNQEKGMDSGFATDDQNNVYDKHLFTAKPTLSTLYQPKKNLYDEMYGNADEQLDKIKNTERFKPVKAFSGLGSERAGKRDRPVEFEKEDEQDPFGLVQWASDLKKEANGGFIYLRSKQMNWLEYYKAEAIGELRSGSGCCSMAEQGAGQNPARMDHMEPRLATRKYKKLEDSDLERDMVG</sequence>
<feature type="region of interest" description="Disordered" evidence="3">
    <location>
        <begin position="346"/>
        <end position="391"/>
    </location>
</feature>
<evidence type="ECO:0000256" key="1">
    <source>
        <dbReference type="ARBA" id="ARBA00010197"/>
    </source>
</evidence>
<dbReference type="HOGENOM" id="CLU_006601_2_1_1"/>
<proteinExistence type="inferred from homology"/>
<keyword evidence="6" id="KW-1185">Reference proteome</keyword>
<feature type="domain" description="SKI-interacting protein SKIP SNW" evidence="4">
    <location>
        <begin position="172"/>
        <end position="333"/>
    </location>
</feature>
<dbReference type="EMBL" id="GL348713">
    <property type="protein sequence ID" value="EFH66532.1"/>
    <property type="molecule type" value="Genomic_DNA"/>
</dbReference>
<accession>D7KGD9</accession>
<gene>
    <name evidence="5" type="ORF">ARALYDRAFT_335101</name>
</gene>
<evidence type="ECO:0000313" key="6">
    <source>
        <dbReference type="Proteomes" id="UP000008694"/>
    </source>
</evidence>
<dbReference type="Pfam" id="PF02731">
    <property type="entry name" value="SKIP_SNW"/>
    <property type="match status" value="1"/>
</dbReference>
<feature type="region of interest" description="Disordered" evidence="3">
    <location>
        <begin position="565"/>
        <end position="600"/>
    </location>
</feature>
<dbReference type="GO" id="GO:0000398">
    <property type="term" value="P:mRNA splicing, via spliceosome"/>
    <property type="evidence" value="ECO:0007669"/>
    <property type="project" value="InterPro"/>
</dbReference>
<dbReference type="Proteomes" id="UP000008694">
    <property type="component" value="Unassembled WGS sequence"/>
</dbReference>
<dbReference type="eggNOG" id="KOG2441">
    <property type="taxonomic scope" value="Eukaryota"/>
</dbReference>
<protein>
    <recommendedName>
        <fullName evidence="4">SKI-interacting protein SKIP SNW domain-containing protein</fullName>
    </recommendedName>
</protein>
<evidence type="ECO:0000313" key="5">
    <source>
        <dbReference type="EMBL" id="EFH66532.1"/>
    </source>
</evidence>
<dbReference type="STRING" id="81972.D7KGD9"/>
<dbReference type="GO" id="GO:0005681">
    <property type="term" value="C:spliceosomal complex"/>
    <property type="evidence" value="ECO:0007669"/>
    <property type="project" value="InterPro"/>
</dbReference>
<dbReference type="InterPro" id="IPR004015">
    <property type="entry name" value="SKI-int_prot_SKIP_SNW-dom"/>
</dbReference>
<comment type="similarity">
    <text evidence="1">Belongs to the SNW family.</text>
</comment>
<feature type="compositionally biased region" description="Basic and acidic residues" evidence="3">
    <location>
        <begin position="588"/>
        <end position="600"/>
    </location>
</feature>
<name>D7KGD9_ARALL</name>
<dbReference type="Gramene" id="fgenesh1_pg.C_scaffold_1001666">
    <property type="protein sequence ID" value="fgenesh1_pg.C_scaffold_1001666"/>
    <property type="gene ID" value="fgenesh1_pg.C_scaffold_1001666"/>
</dbReference>
<keyword evidence="2" id="KW-0175">Coiled coil</keyword>
<evidence type="ECO:0000256" key="3">
    <source>
        <dbReference type="SAM" id="MobiDB-lite"/>
    </source>
</evidence>
<dbReference type="PANTHER" id="PTHR12096">
    <property type="entry name" value="NUCLEAR PROTEIN SKIP-RELATED"/>
    <property type="match status" value="1"/>
</dbReference>
<feature type="coiled-coil region" evidence="2">
    <location>
        <begin position="301"/>
        <end position="332"/>
    </location>
</feature>
<evidence type="ECO:0000256" key="2">
    <source>
        <dbReference type="SAM" id="Coils"/>
    </source>
</evidence>